<dbReference type="AlphaFoldDB" id="A0A843TGA1"/>
<keyword evidence="3" id="KW-1185">Reference proteome</keyword>
<feature type="compositionally biased region" description="Polar residues" evidence="1">
    <location>
        <begin position="1"/>
        <end position="23"/>
    </location>
</feature>
<evidence type="ECO:0000256" key="1">
    <source>
        <dbReference type="SAM" id="MobiDB-lite"/>
    </source>
</evidence>
<evidence type="ECO:0000313" key="2">
    <source>
        <dbReference type="EMBL" id="MQL69781.1"/>
    </source>
</evidence>
<dbReference type="Proteomes" id="UP000652761">
    <property type="component" value="Unassembled WGS sequence"/>
</dbReference>
<proteinExistence type="predicted"/>
<sequence length="92" mass="10275">MDKWSSCRSTRIGQTTVEASQHHTCGPHRRMPMPGTFRDSGPSSLDWMYNSNIGVRVSRTDDTYLDGTTQVLGQAPSTKPGPHKTWGTQLKR</sequence>
<gene>
    <name evidence="2" type="ORF">Taro_002090</name>
</gene>
<feature type="region of interest" description="Disordered" evidence="1">
    <location>
        <begin position="70"/>
        <end position="92"/>
    </location>
</feature>
<dbReference type="EMBL" id="NMUH01000047">
    <property type="protein sequence ID" value="MQL69781.1"/>
    <property type="molecule type" value="Genomic_DNA"/>
</dbReference>
<comment type="caution">
    <text evidence="2">The sequence shown here is derived from an EMBL/GenBank/DDBJ whole genome shotgun (WGS) entry which is preliminary data.</text>
</comment>
<accession>A0A843TGA1</accession>
<feature type="region of interest" description="Disordered" evidence="1">
    <location>
        <begin position="1"/>
        <end position="39"/>
    </location>
</feature>
<evidence type="ECO:0000313" key="3">
    <source>
        <dbReference type="Proteomes" id="UP000652761"/>
    </source>
</evidence>
<protein>
    <submittedName>
        <fullName evidence="2">Uncharacterized protein</fullName>
    </submittedName>
</protein>
<reference evidence="2" key="1">
    <citation type="submission" date="2017-07" db="EMBL/GenBank/DDBJ databases">
        <title>Taro Niue Genome Assembly and Annotation.</title>
        <authorList>
            <person name="Atibalentja N."/>
            <person name="Keating K."/>
            <person name="Fields C.J."/>
        </authorList>
    </citation>
    <scope>NUCLEOTIDE SEQUENCE</scope>
    <source>
        <strain evidence="2">Niue_2</strain>
        <tissue evidence="2">Leaf</tissue>
    </source>
</reference>
<name>A0A843TGA1_COLES</name>
<organism evidence="2 3">
    <name type="scientific">Colocasia esculenta</name>
    <name type="common">Wild taro</name>
    <name type="synonym">Arum esculentum</name>
    <dbReference type="NCBI Taxonomy" id="4460"/>
    <lineage>
        <taxon>Eukaryota</taxon>
        <taxon>Viridiplantae</taxon>
        <taxon>Streptophyta</taxon>
        <taxon>Embryophyta</taxon>
        <taxon>Tracheophyta</taxon>
        <taxon>Spermatophyta</taxon>
        <taxon>Magnoliopsida</taxon>
        <taxon>Liliopsida</taxon>
        <taxon>Araceae</taxon>
        <taxon>Aroideae</taxon>
        <taxon>Colocasieae</taxon>
        <taxon>Colocasia</taxon>
    </lineage>
</organism>